<accession>A0A4Y2UE27</accession>
<keyword evidence="2" id="KW-1185">Reference proteome</keyword>
<name>A0A4Y2UE27_ARAVE</name>
<comment type="caution">
    <text evidence="1">The sequence shown here is derived from an EMBL/GenBank/DDBJ whole genome shotgun (WGS) entry which is preliminary data.</text>
</comment>
<gene>
    <name evidence="1" type="ORF">AVEN_109936_1</name>
</gene>
<evidence type="ECO:0000313" key="2">
    <source>
        <dbReference type="Proteomes" id="UP000499080"/>
    </source>
</evidence>
<proteinExistence type="predicted"/>
<sequence>MPTDLRCWTSWKFQRSLLCAVARHWQGKIDWTFVIWQVPSDQQCWTIQSGSNCHPYCSHQGKRLAYSSKNPDYRQTILLSCPHLRILLQHQ</sequence>
<evidence type="ECO:0000313" key="1">
    <source>
        <dbReference type="EMBL" id="GBO10364.1"/>
    </source>
</evidence>
<dbReference type="Proteomes" id="UP000499080">
    <property type="component" value="Unassembled WGS sequence"/>
</dbReference>
<reference evidence="1 2" key="1">
    <citation type="journal article" date="2019" name="Sci. Rep.">
        <title>Orb-weaving spider Araneus ventricosus genome elucidates the spidroin gene catalogue.</title>
        <authorList>
            <person name="Kono N."/>
            <person name="Nakamura H."/>
            <person name="Ohtoshi R."/>
            <person name="Moran D.A.P."/>
            <person name="Shinohara A."/>
            <person name="Yoshida Y."/>
            <person name="Fujiwara M."/>
            <person name="Mori M."/>
            <person name="Tomita M."/>
            <person name="Arakawa K."/>
        </authorList>
    </citation>
    <scope>NUCLEOTIDE SEQUENCE [LARGE SCALE GENOMIC DNA]</scope>
</reference>
<dbReference type="EMBL" id="BGPR01035504">
    <property type="protein sequence ID" value="GBO10364.1"/>
    <property type="molecule type" value="Genomic_DNA"/>
</dbReference>
<dbReference type="AlphaFoldDB" id="A0A4Y2UE27"/>
<protein>
    <submittedName>
        <fullName evidence="1">Uncharacterized protein</fullName>
    </submittedName>
</protein>
<organism evidence="1 2">
    <name type="scientific">Araneus ventricosus</name>
    <name type="common">Orbweaver spider</name>
    <name type="synonym">Epeira ventricosa</name>
    <dbReference type="NCBI Taxonomy" id="182803"/>
    <lineage>
        <taxon>Eukaryota</taxon>
        <taxon>Metazoa</taxon>
        <taxon>Ecdysozoa</taxon>
        <taxon>Arthropoda</taxon>
        <taxon>Chelicerata</taxon>
        <taxon>Arachnida</taxon>
        <taxon>Araneae</taxon>
        <taxon>Araneomorphae</taxon>
        <taxon>Entelegynae</taxon>
        <taxon>Araneoidea</taxon>
        <taxon>Araneidae</taxon>
        <taxon>Araneus</taxon>
    </lineage>
</organism>